<dbReference type="PROSITE" id="PS51417">
    <property type="entry name" value="ARF"/>
    <property type="match status" value="1"/>
</dbReference>
<reference evidence="7" key="1">
    <citation type="submission" date="2020-05" db="UniProtKB">
        <authorList>
            <consortium name="EnsemblMetazoa"/>
        </authorList>
    </citation>
    <scope>IDENTIFICATION</scope>
    <source>
        <strain evidence="7">BB02</strain>
    </source>
</reference>
<feature type="binding site" evidence="4">
    <location>
        <begin position="134"/>
        <end position="137"/>
    </location>
    <ligand>
        <name>GTP</name>
        <dbReference type="ChEBI" id="CHEBI:37565"/>
    </ligand>
</feature>
<dbReference type="CDD" id="cd00878">
    <property type="entry name" value="Arf_Arl"/>
    <property type="match status" value="1"/>
</dbReference>
<dbReference type="GO" id="GO:0003924">
    <property type="term" value="F:GTPase activity"/>
    <property type="evidence" value="ECO:0007669"/>
    <property type="project" value="InterPro"/>
</dbReference>
<dbReference type="PRINTS" id="PR00328">
    <property type="entry name" value="SAR1GTPBP"/>
</dbReference>
<dbReference type="SUPFAM" id="SSF52540">
    <property type="entry name" value="P-loop containing nucleoside triphosphate hydrolases"/>
    <property type="match status" value="1"/>
</dbReference>
<dbReference type="AlphaFoldDB" id="A0A2C9K1J8"/>
<dbReference type="GO" id="GO:0005525">
    <property type="term" value="F:GTP binding"/>
    <property type="evidence" value="ECO:0007669"/>
    <property type="project" value="UniProtKB-KW"/>
</dbReference>
<organism evidence="7 8">
    <name type="scientific">Biomphalaria glabrata</name>
    <name type="common">Bloodfluke planorb</name>
    <name type="synonym">Freshwater snail</name>
    <dbReference type="NCBI Taxonomy" id="6526"/>
    <lineage>
        <taxon>Eukaryota</taxon>
        <taxon>Metazoa</taxon>
        <taxon>Spiralia</taxon>
        <taxon>Lophotrochozoa</taxon>
        <taxon>Mollusca</taxon>
        <taxon>Gastropoda</taxon>
        <taxon>Heterobranchia</taxon>
        <taxon>Euthyneura</taxon>
        <taxon>Panpulmonata</taxon>
        <taxon>Hygrophila</taxon>
        <taxon>Lymnaeoidea</taxon>
        <taxon>Planorbidae</taxon>
        <taxon>Biomphalaria</taxon>
    </lineage>
</organism>
<dbReference type="Gene3D" id="3.40.50.300">
    <property type="entry name" value="P-loop containing nucleotide triphosphate hydrolases"/>
    <property type="match status" value="1"/>
</dbReference>
<proteinExistence type="inferred from homology"/>
<dbReference type="FunFam" id="3.40.50.300:FF:000412">
    <property type="entry name" value="ADP-ribosylation factor 1"/>
    <property type="match status" value="1"/>
</dbReference>
<dbReference type="VEuPathDB" id="VectorBase:BGLAX_040142"/>
<keyword evidence="3 4" id="KW-0342">GTP-binding</keyword>
<comment type="similarity">
    <text evidence="1 6">Belongs to the small GTPase superfamily. Arf family.</text>
</comment>
<dbReference type="OrthoDB" id="8484332at2759"/>
<evidence type="ECO:0000313" key="8">
    <source>
        <dbReference type="Proteomes" id="UP000076420"/>
    </source>
</evidence>
<dbReference type="STRING" id="6526.A0A2C9K1J8"/>
<evidence type="ECO:0000256" key="2">
    <source>
        <dbReference type="ARBA" id="ARBA00022741"/>
    </source>
</evidence>
<feature type="binding site" evidence="4">
    <location>
        <position position="78"/>
    </location>
    <ligand>
        <name>GTP</name>
        <dbReference type="ChEBI" id="CHEBI:37565"/>
    </ligand>
</feature>
<dbReference type="Pfam" id="PF00025">
    <property type="entry name" value="Arf"/>
    <property type="match status" value="1"/>
</dbReference>
<dbReference type="InterPro" id="IPR024156">
    <property type="entry name" value="Small_GTPase_ARF"/>
</dbReference>
<evidence type="ECO:0000256" key="6">
    <source>
        <dbReference type="RuleBase" id="RU003925"/>
    </source>
</evidence>
<dbReference type="InterPro" id="IPR027417">
    <property type="entry name" value="P-loop_NTPase"/>
</dbReference>
<feature type="binding site" evidence="5">
    <location>
        <position position="36"/>
    </location>
    <ligand>
        <name>Mg(2+)</name>
        <dbReference type="ChEBI" id="CHEBI:18420"/>
    </ligand>
</feature>
<dbReference type="GO" id="GO:0046872">
    <property type="term" value="F:metal ion binding"/>
    <property type="evidence" value="ECO:0007669"/>
    <property type="project" value="UniProtKB-KW"/>
</dbReference>
<feature type="binding site" evidence="4">
    <location>
        <begin position="29"/>
        <end position="36"/>
    </location>
    <ligand>
        <name>GTP</name>
        <dbReference type="ChEBI" id="CHEBI:37565"/>
    </ligand>
</feature>
<feature type="binding site" evidence="5">
    <location>
        <position position="55"/>
    </location>
    <ligand>
        <name>Mg(2+)</name>
        <dbReference type="ChEBI" id="CHEBI:18420"/>
    </ligand>
</feature>
<protein>
    <submittedName>
        <fullName evidence="7">Uncharacterized protein</fullName>
    </submittedName>
</protein>
<evidence type="ECO:0000256" key="5">
    <source>
        <dbReference type="PIRSR" id="PIRSR606689-2"/>
    </source>
</evidence>
<dbReference type="SMART" id="SM00175">
    <property type="entry name" value="RAB"/>
    <property type="match status" value="1"/>
</dbReference>
<gene>
    <name evidence="7" type="primary">106077943</name>
</gene>
<dbReference type="GO" id="GO:0030010">
    <property type="term" value="P:establishment of cell polarity"/>
    <property type="evidence" value="ECO:0007669"/>
    <property type="project" value="UniProtKB-ARBA"/>
</dbReference>
<dbReference type="SMART" id="SM00177">
    <property type="entry name" value="ARF"/>
    <property type="match status" value="1"/>
</dbReference>
<evidence type="ECO:0000313" key="7">
    <source>
        <dbReference type="EnsemblMetazoa" id="BGLB011666-PB"/>
    </source>
</evidence>
<keyword evidence="5" id="KW-0460">Magnesium</keyword>
<dbReference type="NCBIfam" id="TIGR00231">
    <property type="entry name" value="small_GTP"/>
    <property type="match status" value="1"/>
</dbReference>
<evidence type="ECO:0000256" key="4">
    <source>
        <dbReference type="PIRSR" id="PIRSR606689-1"/>
    </source>
</evidence>
<dbReference type="PROSITE" id="PS51419">
    <property type="entry name" value="RAB"/>
    <property type="match status" value="1"/>
</dbReference>
<accession>A0A2C9K1J8</accession>
<dbReference type="InterPro" id="IPR005225">
    <property type="entry name" value="Small_GTP-bd"/>
</dbReference>
<dbReference type="KEGG" id="bgt:106077943"/>
<keyword evidence="2 4" id="KW-0547">Nucleotide-binding</keyword>
<dbReference type="RefSeq" id="XP_013094107.2">
    <property type="nucleotide sequence ID" value="XM_013238653.2"/>
</dbReference>
<sequence>MGNVHYTLNKVVASNILRRGKKARILMLGIDGAGKTSLLFKMSVPDYVVGSAISTLGFNVEKVKVTRNVRFTLWDVGGQEKLRPFWKNYFENTDGILFVLDSTNEARLLEVKNTLENILRSPYLKDVPVVILANKQDFADALDISVLVDRLELASIKDRRWLIQGTSAFTGAGVWEALKQMKRLMKESSRPWRRG</sequence>
<keyword evidence="5" id="KW-0479">Metal-binding</keyword>
<evidence type="ECO:0000256" key="1">
    <source>
        <dbReference type="ARBA" id="ARBA00010290"/>
    </source>
</evidence>
<evidence type="ECO:0000256" key="3">
    <source>
        <dbReference type="ARBA" id="ARBA00023134"/>
    </source>
</evidence>
<name>A0A2C9K1J8_BIOGL</name>
<dbReference type="InterPro" id="IPR006689">
    <property type="entry name" value="Small_GTPase_ARF/SAR"/>
</dbReference>
<dbReference type="EnsemblMetazoa" id="BGLB011666-RB">
    <property type="protein sequence ID" value="BGLB011666-PB"/>
    <property type="gene ID" value="BGLB011666"/>
</dbReference>
<dbReference type="SMART" id="SM00178">
    <property type="entry name" value="SAR"/>
    <property type="match status" value="1"/>
</dbReference>
<dbReference type="Proteomes" id="UP000076420">
    <property type="component" value="Unassembled WGS sequence"/>
</dbReference>
<dbReference type="VEuPathDB" id="VectorBase:BGLB011666"/>
<dbReference type="PANTHER" id="PTHR11711">
    <property type="entry name" value="ADP RIBOSYLATION FACTOR-RELATED"/>
    <property type="match status" value="1"/>
</dbReference>